<feature type="transmembrane region" description="Helical" evidence="2">
    <location>
        <begin position="35"/>
        <end position="58"/>
    </location>
</feature>
<name>A0A6J7DB61_9ZZZZ</name>
<dbReference type="EMBL" id="CAFBLM010000018">
    <property type="protein sequence ID" value="CAB4866870.1"/>
    <property type="molecule type" value="Genomic_DNA"/>
</dbReference>
<protein>
    <submittedName>
        <fullName evidence="3">Unannotated protein</fullName>
    </submittedName>
</protein>
<proteinExistence type="predicted"/>
<keyword evidence="2" id="KW-1133">Transmembrane helix</keyword>
<evidence type="ECO:0000313" key="3">
    <source>
        <dbReference type="EMBL" id="CAB4866870.1"/>
    </source>
</evidence>
<evidence type="ECO:0000256" key="2">
    <source>
        <dbReference type="SAM" id="Phobius"/>
    </source>
</evidence>
<feature type="region of interest" description="Disordered" evidence="1">
    <location>
        <begin position="213"/>
        <end position="235"/>
    </location>
</feature>
<dbReference type="Pfam" id="PF13829">
    <property type="entry name" value="DUF4191"/>
    <property type="match status" value="1"/>
</dbReference>
<dbReference type="AlphaFoldDB" id="A0A6J7DB61"/>
<accession>A0A6J7DB61</accession>
<organism evidence="3">
    <name type="scientific">freshwater metagenome</name>
    <dbReference type="NCBI Taxonomy" id="449393"/>
    <lineage>
        <taxon>unclassified sequences</taxon>
        <taxon>metagenomes</taxon>
        <taxon>ecological metagenomes</taxon>
    </lineage>
</organism>
<evidence type="ECO:0000256" key="1">
    <source>
        <dbReference type="SAM" id="MobiDB-lite"/>
    </source>
</evidence>
<keyword evidence="2" id="KW-0812">Transmembrane</keyword>
<sequence length="235" mass="25200">MAKNSTTETAPKEPRFTRLRQIGQAYSMTAKVDKFVGLITFAFFMLGWGVVVGIGFFLPSNTHIAYAIIGIPVGILVALVIFGRRVERAAYAQVDGQPGAAAAVAEGTKGWTITPAVQINRQQDLVSRAVGRPGIVLIAEGDTNRVRALLATETKRLNKLAADVPITEIIVGDGPGTIGLAKVQRALQKLPRKLKPAEVTEVRRRLAALGGMMESMPIPKGPMPKGGRVPRGKQR</sequence>
<keyword evidence="2" id="KW-0472">Membrane</keyword>
<gene>
    <name evidence="3" type="ORF">UFOPK3401_00574</name>
</gene>
<dbReference type="InterPro" id="IPR025445">
    <property type="entry name" value="DUF4191"/>
</dbReference>
<reference evidence="3" key="1">
    <citation type="submission" date="2020-05" db="EMBL/GenBank/DDBJ databases">
        <authorList>
            <person name="Chiriac C."/>
            <person name="Salcher M."/>
            <person name="Ghai R."/>
            <person name="Kavagutti S V."/>
        </authorList>
    </citation>
    <scope>NUCLEOTIDE SEQUENCE</scope>
</reference>
<feature type="transmembrane region" description="Helical" evidence="2">
    <location>
        <begin position="64"/>
        <end position="83"/>
    </location>
</feature>